<dbReference type="RefSeq" id="WP_408152792.1">
    <property type="nucleotide sequence ID" value="NZ_JAQQCL010000005.1"/>
</dbReference>
<evidence type="ECO:0000313" key="1">
    <source>
        <dbReference type="EMBL" id="MFM0716563.1"/>
    </source>
</evidence>
<proteinExistence type="predicted"/>
<reference evidence="1 2" key="1">
    <citation type="journal article" date="2024" name="Chem. Sci.">
        <title>Discovery of megapolipeptins by genome mining of a Burkholderiales bacteria collection.</title>
        <authorList>
            <person name="Paulo B.S."/>
            <person name="Recchia M.J.J."/>
            <person name="Lee S."/>
            <person name="Fergusson C.H."/>
            <person name="Romanowski S.B."/>
            <person name="Hernandez A."/>
            <person name="Krull N."/>
            <person name="Liu D.Y."/>
            <person name="Cavanagh H."/>
            <person name="Bos A."/>
            <person name="Gray C.A."/>
            <person name="Murphy B.T."/>
            <person name="Linington R.G."/>
            <person name="Eustaquio A.S."/>
        </authorList>
    </citation>
    <scope>NUCLEOTIDE SEQUENCE [LARGE SCALE GENOMIC DNA]</scope>
    <source>
        <strain evidence="1 2">RL17-350-BIC-E</strain>
    </source>
</reference>
<organism evidence="1 2">
    <name type="scientific">Paraburkholderia strydomiana</name>
    <dbReference type="NCBI Taxonomy" id="1245417"/>
    <lineage>
        <taxon>Bacteria</taxon>
        <taxon>Pseudomonadati</taxon>
        <taxon>Pseudomonadota</taxon>
        <taxon>Betaproteobacteria</taxon>
        <taxon>Burkholderiales</taxon>
        <taxon>Burkholderiaceae</taxon>
        <taxon>Paraburkholderia</taxon>
    </lineage>
</organism>
<dbReference type="EMBL" id="JAQQCL010000005">
    <property type="protein sequence ID" value="MFM0716563.1"/>
    <property type="molecule type" value="Genomic_DNA"/>
</dbReference>
<comment type="caution">
    <text evidence="1">The sequence shown here is derived from an EMBL/GenBank/DDBJ whole genome shotgun (WGS) entry which is preliminary data.</text>
</comment>
<protein>
    <submittedName>
        <fullName evidence="1">Uncharacterized protein</fullName>
    </submittedName>
</protein>
<dbReference type="Proteomes" id="UP001629392">
    <property type="component" value="Unassembled WGS sequence"/>
</dbReference>
<accession>A0ABW9EC47</accession>
<gene>
    <name evidence="1" type="ORF">PQQ73_09500</name>
</gene>
<sequence>MPFHVLSPFTAGSPVLIDGGCDGVPFNRRVSCRTLGEGACRALFE</sequence>
<name>A0ABW9EC47_9BURK</name>
<evidence type="ECO:0000313" key="2">
    <source>
        <dbReference type="Proteomes" id="UP001629392"/>
    </source>
</evidence>
<keyword evidence="2" id="KW-1185">Reference proteome</keyword>